<dbReference type="InterPro" id="IPR011707">
    <property type="entry name" value="Cu-oxidase-like_N"/>
</dbReference>
<evidence type="ECO:0000313" key="5">
    <source>
        <dbReference type="EMBL" id="ABJ82735.1"/>
    </source>
</evidence>
<dbReference type="FunCoup" id="Q027S2">
    <property type="interactions" value="98"/>
</dbReference>
<evidence type="ECO:0000259" key="4">
    <source>
        <dbReference type="Pfam" id="PF07732"/>
    </source>
</evidence>
<dbReference type="InterPro" id="IPR001117">
    <property type="entry name" value="Cu-oxidase_2nd"/>
</dbReference>
<feature type="chain" id="PRO_5004163391" evidence="1">
    <location>
        <begin position="31"/>
        <end position="509"/>
    </location>
</feature>
<dbReference type="InterPro" id="IPR008972">
    <property type="entry name" value="Cupredoxin"/>
</dbReference>
<evidence type="ECO:0000256" key="1">
    <source>
        <dbReference type="SAM" id="SignalP"/>
    </source>
</evidence>
<feature type="signal peptide" evidence="1">
    <location>
        <begin position="1"/>
        <end position="30"/>
    </location>
</feature>
<protein>
    <submittedName>
        <fullName evidence="5">Multicopper oxidase, type 2</fullName>
    </submittedName>
</protein>
<dbReference type="CDD" id="cd13908">
    <property type="entry name" value="CuRO_3_MCO_like_2"/>
    <property type="match status" value="1"/>
</dbReference>
<dbReference type="Pfam" id="PF07732">
    <property type="entry name" value="Cu-oxidase_3"/>
    <property type="match status" value="1"/>
</dbReference>
<dbReference type="AlphaFoldDB" id="Q027S2"/>
<dbReference type="Pfam" id="PF00394">
    <property type="entry name" value="Cu-oxidase"/>
    <property type="match status" value="1"/>
</dbReference>
<dbReference type="STRING" id="234267.Acid_1745"/>
<dbReference type="GO" id="GO:0016491">
    <property type="term" value="F:oxidoreductase activity"/>
    <property type="evidence" value="ECO:0007669"/>
    <property type="project" value="UniProtKB-KW"/>
</dbReference>
<sequence>METARCTTLNFRAALLAIPMPLLRRNLLQAAGALAGTSLLSHTVGCKRPAEQTVLPAPDHTLTIAVKPVEIASRRTITTTTYNGQFPGPLLRFQEGRPITIDIHNQTDTPEQLHWHGQFLSSVVDGAAEEGTPYIPAHGSRRITFVPKPSGFRFYHTHVRAGNNLNAGQYTGLVGPVYIEPKNNPGNYDREVFLTLKEFDGSLSRGGDMEVDFLRPDTPVEALKIAGDSAMKASLESGAPHGYEVGYSAFTINGRMLGTGIPVRVKEGERILFHILNGSATEIRSLALPGHTFTVLAMDGNPIPRPVTVPGLWLAPSERISAIVEMNQPGVWVMGDLSDDDRGNGMGTVIEYAGRTGKPVWQTPKRFYWNYAQFGNPEAKLPAPDQIIDMTFAKQNAADGGFNRWTINGVAFSDEHMHPMFRVSQGRRYRLRMRNASDDTHPMHLHRHSFEVTRVAGQPTSGVIKDVVMLGGYQEMEIDFVADNPGLTLFHCHQQLHMDFGFMALIEYV</sequence>
<evidence type="ECO:0000259" key="3">
    <source>
        <dbReference type="Pfam" id="PF07731"/>
    </source>
</evidence>
<reference evidence="5" key="1">
    <citation type="submission" date="2006-10" db="EMBL/GenBank/DDBJ databases">
        <title>Complete sequence of Solibacter usitatus Ellin6076.</title>
        <authorList>
            <consortium name="US DOE Joint Genome Institute"/>
            <person name="Copeland A."/>
            <person name="Lucas S."/>
            <person name="Lapidus A."/>
            <person name="Barry K."/>
            <person name="Detter J.C."/>
            <person name="Glavina del Rio T."/>
            <person name="Hammon N."/>
            <person name="Israni S."/>
            <person name="Dalin E."/>
            <person name="Tice H."/>
            <person name="Pitluck S."/>
            <person name="Thompson L.S."/>
            <person name="Brettin T."/>
            <person name="Bruce D."/>
            <person name="Han C."/>
            <person name="Tapia R."/>
            <person name="Gilna P."/>
            <person name="Schmutz J."/>
            <person name="Larimer F."/>
            <person name="Land M."/>
            <person name="Hauser L."/>
            <person name="Kyrpides N."/>
            <person name="Mikhailova N."/>
            <person name="Janssen P.H."/>
            <person name="Kuske C.R."/>
            <person name="Richardson P."/>
        </authorList>
    </citation>
    <scope>NUCLEOTIDE SEQUENCE</scope>
    <source>
        <strain evidence="5">Ellin6076</strain>
    </source>
</reference>
<feature type="domain" description="Plastocyanin-like" evidence="4">
    <location>
        <begin position="69"/>
        <end position="183"/>
    </location>
</feature>
<dbReference type="PANTHER" id="PTHR11709">
    <property type="entry name" value="MULTI-COPPER OXIDASE"/>
    <property type="match status" value="1"/>
</dbReference>
<gene>
    <name evidence="5" type="ordered locus">Acid_1745</name>
</gene>
<feature type="domain" description="Plastocyanin-like" evidence="3">
    <location>
        <begin position="396"/>
        <end position="504"/>
    </location>
</feature>
<dbReference type="HOGENOM" id="CLU_009100_6_3_0"/>
<dbReference type="InParanoid" id="Q027S2"/>
<dbReference type="Pfam" id="PF07731">
    <property type="entry name" value="Cu-oxidase_2"/>
    <property type="match status" value="1"/>
</dbReference>
<evidence type="ECO:0000259" key="2">
    <source>
        <dbReference type="Pfam" id="PF00394"/>
    </source>
</evidence>
<feature type="domain" description="Plastocyanin-like" evidence="2">
    <location>
        <begin position="236"/>
        <end position="335"/>
    </location>
</feature>
<proteinExistence type="predicted"/>
<dbReference type="Gene3D" id="2.60.40.420">
    <property type="entry name" value="Cupredoxins - blue copper proteins"/>
    <property type="match status" value="2"/>
</dbReference>
<dbReference type="EMBL" id="CP000473">
    <property type="protein sequence ID" value="ABJ82735.1"/>
    <property type="molecule type" value="Genomic_DNA"/>
</dbReference>
<organism evidence="5">
    <name type="scientific">Solibacter usitatus (strain Ellin6076)</name>
    <dbReference type="NCBI Taxonomy" id="234267"/>
    <lineage>
        <taxon>Bacteria</taxon>
        <taxon>Pseudomonadati</taxon>
        <taxon>Acidobacteriota</taxon>
        <taxon>Terriglobia</taxon>
        <taxon>Bryobacterales</taxon>
        <taxon>Solibacteraceae</taxon>
        <taxon>Candidatus Solibacter</taxon>
    </lineage>
</organism>
<accession>Q027S2</accession>
<name>Q027S2_SOLUE</name>
<dbReference type="KEGG" id="sus:Acid_1745"/>
<dbReference type="InterPro" id="IPR045087">
    <property type="entry name" value="Cu-oxidase_fam"/>
</dbReference>
<dbReference type="InterPro" id="IPR011706">
    <property type="entry name" value="Cu-oxidase_C"/>
</dbReference>
<keyword evidence="1" id="KW-0732">Signal</keyword>
<dbReference type="GO" id="GO:0005507">
    <property type="term" value="F:copper ion binding"/>
    <property type="evidence" value="ECO:0007669"/>
    <property type="project" value="InterPro"/>
</dbReference>
<dbReference type="eggNOG" id="COG2132">
    <property type="taxonomic scope" value="Bacteria"/>
</dbReference>
<dbReference type="SUPFAM" id="SSF49503">
    <property type="entry name" value="Cupredoxins"/>
    <property type="match status" value="3"/>
</dbReference>